<keyword evidence="2" id="KW-0812">Transmembrane</keyword>
<keyword evidence="2" id="KW-1133">Transmembrane helix</keyword>
<name>A0A9W9KPS9_9EURO</name>
<evidence type="ECO:0000259" key="3">
    <source>
        <dbReference type="Pfam" id="PF00149"/>
    </source>
</evidence>
<accession>A0A9W9KPS9</accession>
<feature type="compositionally biased region" description="Acidic residues" evidence="1">
    <location>
        <begin position="277"/>
        <end position="288"/>
    </location>
</feature>
<dbReference type="SUPFAM" id="SSF56300">
    <property type="entry name" value="Metallo-dependent phosphatases"/>
    <property type="match status" value="1"/>
</dbReference>
<evidence type="ECO:0000313" key="4">
    <source>
        <dbReference type="EMBL" id="KAJ5113353.1"/>
    </source>
</evidence>
<comment type="caution">
    <text evidence="4">The sequence shown here is derived from an EMBL/GenBank/DDBJ whole genome shotgun (WGS) entry which is preliminary data.</text>
</comment>
<sequence>MNEKSCDNDPLSAWHSGRAIGLVPETGVPIASKDGFWVNMDTGSKRKLDGAGIVGPSTATATWRRRRSEIKGLACLCICLALWMGDIPNLLAQTIGRAGKSMQRPMAPTPDRTLRFTEDGNFQISIFEDLHFAENSHKDVLTQKVVSHVLSKEKPQLVVINGDLVSGEQTKSSDSNKYVHQVVSPLVKKGYVWASTYGNHDSNPNLDPWQDVYDQERKYSNSLTQSMVSDPDAGVTNYYLPVYPSDKSESEVPALILWFFDSKGGRVPTNRISKRDEDDDDDDEDVDADATNRPDWVHQSVIDWFTKTNANLHDKYGKTVPSLAFYHIPADAMRAYQDDGVDPNRAPGINGETVVQQGSGDTPYIGQDTEFMRALLNTSGLMATFSGHDHENDWCFKWDGSTVAQNLTGNGLNMCYGRHTGYGGYGDAARGGRQIVVNEETVEDEVETWIRLEDDTITGHVTLNGTYGQDKYSRGIRRLGESMDMESSGISNLHASESLSFMVYIWFPVMMFLFWKH</sequence>
<evidence type="ECO:0000256" key="1">
    <source>
        <dbReference type="SAM" id="MobiDB-lite"/>
    </source>
</evidence>
<protein>
    <recommendedName>
        <fullName evidence="3">Calcineurin-like phosphoesterase domain-containing protein</fullName>
    </recommendedName>
</protein>
<dbReference type="Pfam" id="PF00149">
    <property type="entry name" value="Metallophos"/>
    <property type="match status" value="1"/>
</dbReference>
<dbReference type="PANTHER" id="PTHR32440:SF11">
    <property type="entry name" value="METALLOPHOSPHOESTERASE DOMAIN-CONTAINING PROTEIN"/>
    <property type="match status" value="1"/>
</dbReference>
<proteinExistence type="predicted"/>
<dbReference type="GO" id="GO:0016788">
    <property type="term" value="F:hydrolase activity, acting on ester bonds"/>
    <property type="evidence" value="ECO:0007669"/>
    <property type="project" value="TreeGrafter"/>
</dbReference>
<evidence type="ECO:0000313" key="5">
    <source>
        <dbReference type="Proteomes" id="UP001149165"/>
    </source>
</evidence>
<dbReference type="Proteomes" id="UP001149165">
    <property type="component" value="Unassembled WGS sequence"/>
</dbReference>
<gene>
    <name evidence="4" type="ORF">N7456_001887</name>
</gene>
<dbReference type="Gene3D" id="3.60.21.10">
    <property type="match status" value="1"/>
</dbReference>
<organism evidence="4 5">
    <name type="scientific">Penicillium angulare</name>
    <dbReference type="NCBI Taxonomy" id="116970"/>
    <lineage>
        <taxon>Eukaryota</taxon>
        <taxon>Fungi</taxon>
        <taxon>Dikarya</taxon>
        <taxon>Ascomycota</taxon>
        <taxon>Pezizomycotina</taxon>
        <taxon>Eurotiomycetes</taxon>
        <taxon>Eurotiomycetidae</taxon>
        <taxon>Eurotiales</taxon>
        <taxon>Aspergillaceae</taxon>
        <taxon>Penicillium</taxon>
    </lineage>
</organism>
<dbReference type="InterPro" id="IPR029052">
    <property type="entry name" value="Metallo-depent_PP-like"/>
</dbReference>
<feature type="region of interest" description="Disordered" evidence="1">
    <location>
        <begin position="268"/>
        <end position="292"/>
    </location>
</feature>
<reference evidence="4" key="2">
    <citation type="journal article" date="2023" name="IMA Fungus">
        <title>Comparative genomic study of the Penicillium genus elucidates a diverse pangenome and 15 lateral gene transfer events.</title>
        <authorList>
            <person name="Petersen C."/>
            <person name="Sorensen T."/>
            <person name="Nielsen M.R."/>
            <person name="Sondergaard T.E."/>
            <person name="Sorensen J.L."/>
            <person name="Fitzpatrick D.A."/>
            <person name="Frisvad J.C."/>
            <person name="Nielsen K.L."/>
        </authorList>
    </citation>
    <scope>NUCLEOTIDE SEQUENCE</scope>
    <source>
        <strain evidence="4">IBT 30069</strain>
    </source>
</reference>
<keyword evidence="2" id="KW-0472">Membrane</keyword>
<dbReference type="OrthoDB" id="783096at2759"/>
<dbReference type="AlphaFoldDB" id="A0A9W9KPS9"/>
<dbReference type="PANTHER" id="PTHR32440">
    <property type="entry name" value="PHOSPHATASE DCR2-RELATED-RELATED"/>
    <property type="match status" value="1"/>
</dbReference>
<feature type="transmembrane region" description="Helical" evidence="2">
    <location>
        <begin position="498"/>
        <end position="515"/>
    </location>
</feature>
<dbReference type="CDD" id="cd07383">
    <property type="entry name" value="MPP_Dcr2"/>
    <property type="match status" value="1"/>
</dbReference>
<evidence type="ECO:0000256" key="2">
    <source>
        <dbReference type="SAM" id="Phobius"/>
    </source>
</evidence>
<dbReference type="InterPro" id="IPR004843">
    <property type="entry name" value="Calcineurin-like_PHP"/>
</dbReference>
<reference evidence="4" key="1">
    <citation type="submission" date="2022-11" db="EMBL/GenBank/DDBJ databases">
        <authorList>
            <person name="Petersen C."/>
        </authorList>
    </citation>
    <scope>NUCLEOTIDE SEQUENCE</scope>
    <source>
        <strain evidence="4">IBT 30069</strain>
    </source>
</reference>
<keyword evidence="5" id="KW-1185">Reference proteome</keyword>
<dbReference type="EMBL" id="JAPQKH010000002">
    <property type="protein sequence ID" value="KAJ5113353.1"/>
    <property type="molecule type" value="Genomic_DNA"/>
</dbReference>
<dbReference type="GO" id="GO:0005737">
    <property type="term" value="C:cytoplasm"/>
    <property type="evidence" value="ECO:0007669"/>
    <property type="project" value="TreeGrafter"/>
</dbReference>
<feature type="domain" description="Calcineurin-like phosphoesterase" evidence="3">
    <location>
        <begin position="141"/>
        <end position="390"/>
    </location>
</feature>